<reference evidence="1" key="2">
    <citation type="submission" date="2018-05" db="EMBL/GenBank/DDBJ databases">
        <title>OpunRS2 (Oryza punctata Reference Sequence Version 2).</title>
        <authorList>
            <person name="Zhang J."/>
            <person name="Kudrna D."/>
            <person name="Lee S."/>
            <person name="Talag J."/>
            <person name="Welchert J."/>
            <person name="Wing R.A."/>
        </authorList>
    </citation>
    <scope>NUCLEOTIDE SEQUENCE [LARGE SCALE GENOMIC DNA]</scope>
</reference>
<name>A0A0E0MD11_ORYPU</name>
<keyword evidence="2" id="KW-1185">Reference proteome</keyword>
<proteinExistence type="predicted"/>
<accession>A0A0E0MD11</accession>
<organism evidence="1">
    <name type="scientific">Oryza punctata</name>
    <name type="common">Red rice</name>
    <dbReference type="NCBI Taxonomy" id="4537"/>
    <lineage>
        <taxon>Eukaryota</taxon>
        <taxon>Viridiplantae</taxon>
        <taxon>Streptophyta</taxon>
        <taxon>Embryophyta</taxon>
        <taxon>Tracheophyta</taxon>
        <taxon>Spermatophyta</taxon>
        <taxon>Magnoliopsida</taxon>
        <taxon>Liliopsida</taxon>
        <taxon>Poales</taxon>
        <taxon>Poaceae</taxon>
        <taxon>BOP clade</taxon>
        <taxon>Oryzoideae</taxon>
        <taxon>Oryzeae</taxon>
        <taxon>Oryzinae</taxon>
        <taxon>Oryza</taxon>
    </lineage>
</organism>
<dbReference type="Proteomes" id="UP000026962">
    <property type="component" value="Chromosome 11"/>
</dbReference>
<protein>
    <submittedName>
        <fullName evidence="1">Uncharacterized protein</fullName>
    </submittedName>
</protein>
<evidence type="ECO:0000313" key="1">
    <source>
        <dbReference type="EnsemblPlants" id="OPUNC11G04410.1"/>
    </source>
</evidence>
<dbReference type="HOGENOM" id="CLU_2007642_0_0_1"/>
<sequence>MDAMVDATELWSLDAYAGVPRINPQFPIVNMDDPDIICFQVPEEHKIGRNTQTMATKVSDYFTSSDVTKPLMIIDDKVASKNIIANDSLQSSCESSAKNLKWPPAQFTFGAPNESEEAMAVDGD</sequence>
<dbReference type="AlphaFoldDB" id="A0A0E0MD11"/>
<reference evidence="1" key="1">
    <citation type="submission" date="2015-04" db="UniProtKB">
        <authorList>
            <consortium name="EnsemblPlants"/>
        </authorList>
    </citation>
    <scope>IDENTIFICATION</scope>
</reference>
<dbReference type="Gramene" id="OPUNC11G04410.1">
    <property type="protein sequence ID" value="OPUNC11G04410.1"/>
    <property type="gene ID" value="OPUNC11G04410"/>
</dbReference>
<dbReference type="EnsemblPlants" id="OPUNC11G04410.1">
    <property type="protein sequence ID" value="OPUNC11G04410.1"/>
    <property type="gene ID" value="OPUNC11G04410"/>
</dbReference>
<evidence type="ECO:0000313" key="2">
    <source>
        <dbReference type="Proteomes" id="UP000026962"/>
    </source>
</evidence>